<keyword evidence="7" id="KW-0472">Membrane</keyword>
<dbReference type="GO" id="GO:0020037">
    <property type="term" value="F:heme binding"/>
    <property type="evidence" value="ECO:0007669"/>
    <property type="project" value="InterPro"/>
</dbReference>
<sequence>MEFPGTWCWCGAVALVSIIITVLSTKNKNSRARHPEGTQLTPPLVSGPDLLRLIPTLLSKAGLPAVFTGLYAKYGSVFRVSFLGFKMIFLAEPEVTPHFYHGLDSEISHGDLYEFTVPIFGPAIGLGRDIATRNEQKRFHFDALKPSRLPGDFAPMLQEVESYFGKWGKEGIVDLKFEFDRLIMLMACRCFLGIGEEVREKMFDEIDALFRELAKGMKLASILFPYLPTPLNRSRDRARIRLTEILSDVVETRKRSGRVEEDTLQRFIDSRYKDGSPTSVEEVVGMTISLLFAGKHNSSVATIYSAACLLTHPTYLKAVIEEQEQIAKKYKGGIDFNAVMEMEMLHNCMKETIRMHPPSLALVRKAHLPFTVQTKEGKQYEIPQDHPVATLIHVNNYIPYIYKDPHVYDPYRFGRERKEDIAGGKLSFMSFGAGRHVCIGEGNAYLQMKLIWSHLLRNFELELISPFPETDWSNFVGKPKGNLFVR</sequence>
<dbReference type="InterPro" id="IPR001128">
    <property type="entry name" value="Cyt_P450"/>
</dbReference>
<evidence type="ECO:0000256" key="7">
    <source>
        <dbReference type="SAM" id="Phobius"/>
    </source>
</evidence>
<keyword evidence="6" id="KW-0503">Monooxygenase</keyword>
<dbReference type="InterPro" id="IPR002403">
    <property type="entry name" value="Cyt_P450_E_grp-IV"/>
</dbReference>
<comment type="cofactor">
    <cofactor evidence="5">
        <name>heme</name>
        <dbReference type="ChEBI" id="CHEBI:30413"/>
    </cofactor>
</comment>
<dbReference type="Gene3D" id="1.10.630.10">
    <property type="entry name" value="Cytochrome P450"/>
    <property type="match status" value="1"/>
</dbReference>
<evidence type="ECO:0000256" key="4">
    <source>
        <dbReference type="ARBA" id="ARBA00023004"/>
    </source>
</evidence>
<protein>
    <recommendedName>
        <fullName evidence="10">Cytochrome P450</fullName>
    </recommendedName>
</protein>
<evidence type="ECO:0000256" key="6">
    <source>
        <dbReference type="RuleBase" id="RU000461"/>
    </source>
</evidence>
<keyword evidence="2 5" id="KW-0349">Heme</keyword>
<organism evidence="8 9">
    <name type="scientific">Lolium multiflorum</name>
    <name type="common">Italian ryegrass</name>
    <name type="synonym">Lolium perenne subsp. multiflorum</name>
    <dbReference type="NCBI Taxonomy" id="4521"/>
    <lineage>
        <taxon>Eukaryota</taxon>
        <taxon>Viridiplantae</taxon>
        <taxon>Streptophyta</taxon>
        <taxon>Embryophyta</taxon>
        <taxon>Tracheophyta</taxon>
        <taxon>Spermatophyta</taxon>
        <taxon>Magnoliopsida</taxon>
        <taxon>Liliopsida</taxon>
        <taxon>Poales</taxon>
        <taxon>Poaceae</taxon>
        <taxon>BOP clade</taxon>
        <taxon>Pooideae</taxon>
        <taxon>Poodae</taxon>
        <taxon>Poeae</taxon>
        <taxon>Poeae Chloroplast Group 2 (Poeae type)</taxon>
        <taxon>Loliodinae</taxon>
        <taxon>Loliinae</taxon>
        <taxon>Lolium</taxon>
    </lineage>
</organism>
<reference evidence="8" key="1">
    <citation type="submission" date="2023-07" db="EMBL/GenBank/DDBJ databases">
        <title>A chromosome-level genome assembly of Lolium multiflorum.</title>
        <authorList>
            <person name="Chen Y."/>
            <person name="Copetti D."/>
            <person name="Kolliker R."/>
            <person name="Studer B."/>
        </authorList>
    </citation>
    <scope>NUCLEOTIDE SEQUENCE</scope>
    <source>
        <strain evidence="8">02402/16</strain>
        <tissue evidence="8">Leaf</tissue>
    </source>
</reference>
<dbReference type="PANTHER" id="PTHR24304:SF2">
    <property type="entry name" value="24-HYDROXYCHOLESTEROL 7-ALPHA-HYDROXYLASE"/>
    <property type="match status" value="1"/>
</dbReference>
<keyword evidence="3 5" id="KW-0479">Metal-binding</keyword>
<dbReference type="GO" id="GO:0005506">
    <property type="term" value="F:iron ion binding"/>
    <property type="evidence" value="ECO:0007669"/>
    <property type="project" value="InterPro"/>
</dbReference>
<dbReference type="SUPFAM" id="SSF48264">
    <property type="entry name" value="Cytochrome P450"/>
    <property type="match status" value="1"/>
</dbReference>
<dbReference type="GO" id="GO:0016705">
    <property type="term" value="F:oxidoreductase activity, acting on paired donors, with incorporation or reduction of molecular oxygen"/>
    <property type="evidence" value="ECO:0007669"/>
    <property type="project" value="InterPro"/>
</dbReference>
<dbReference type="PANTHER" id="PTHR24304">
    <property type="entry name" value="CYTOCHROME P450 FAMILY 7"/>
    <property type="match status" value="1"/>
</dbReference>
<comment type="caution">
    <text evidence="8">The sequence shown here is derived from an EMBL/GenBank/DDBJ whole genome shotgun (WGS) entry which is preliminary data.</text>
</comment>
<evidence type="ECO:0000256" key="5">
    <source>
        <dbReference type="PIRSR" id="PIRSR602403-1"/>
    </source>
</evidence>
<evidence type="ECO:0000256" key="3">
    <source>
        <dbReference type="ARBA" id="ARBA00022723"/>
    </source>
</evidence>
<dbReference type="EMBL" id="JAUUTY010000007">
    <property type="protein sequence ID" value="KAK1609584.1"/>
    <property type="molecule type" value="Genomic_DNA"/>
</dbReference>
<keyword evidence="7" id="KW-1133">Transmembrane helix</keyword>
<dbReference type="InterPro" id="IPR050529">
    <property type="entry name" value="CYP450_sterol_14alpha_dmase"/>
</dbReference>
<evidence type="ECO:0000313" key="8">
    <source>
        <dbReference type="EMBL" id="KAK1609584.1"/>
    </source>
</evidence>
<dbReference type="CDD" id="cd11042">
    <property type="entry name" value="CYP51-like"/>
    <property type="match status" value="1"/>
</dbReference>
<feature type="transmembrane region" description="Helical" evidence="7">
    <location>
        <begin position="6"/>
        <end position="24"/>
    </location>
</feature>
<feature type="binding site" description="axial binding residue" evidence="5">
    <location>
        <position position="438"/>
    </location>
    <ligand>
        <name>heme</name>
        <dbReference type="ChEBI" id="CHEBI:30413"/>
    </ligand>
    <ligandPart>
        <name>Fe</name>
        <dbReference type="ChEBI" id="CHEBI:18248"/>
    </ligandPart>
</feature>
<dbReference type="InterPro" id="IPR036396">
    <property type="entry name" value="Cyt_P450_sf"/>
</dbReference>
<dbReference type="InterPro" id="IPR017972">
    <property type="entry name" value="Cyt_P450_CS"/>
</dbReference>
<gene>
    <name evidence="8" type="ORF">QYE76_033257</name>
</gene>
<keyword evidence="6" id="KW-0560">Oxidoreductase</keyword>
<dbReference type="GO" id="GO:0004497">
    <property type="term" value="F:monooxygenase activity"/>
    <property type="evidence" value="ECO:0007669"/>
    <property type="project" value="UniProtKB-KW"/>
</dbReference>
<dbReference type="Proteomes" id="UP001231189">
    <property type="component" value="Unassembled WGS sequence"/>
</dbReference>
<proteinExistence type="inferred from homology"/>
<evidence type="ECO:0000256" key="1">
    <source>
        <dbReference type="ARBA" id="ARBA00010617"/>
    </source>
</evidence>
<dbReference type="PRINTS" id="PR00465">
    <property type="entry name" value="EP450IV"/>
</dbReference>
<dbReference type="PROSITE" id="PS00086">
    <property type="entry name" value="CYTOCHROME_P450"/>
    <property type="match status" value="1"/>
</dbReference>
<dbReference type="Pfam" id="PF00067">
    <property type="entry name" value="p450"/>
    <property type="match status" value="1"/>
</dbReference>
<evidence type="ECO:0008006" key="10">
    <source>
        <dbReference type="Google" id="ProtNLM"/>
    </source>
</evidence>
<evidence type="ECO:0000256" key="2">
    <source>
        <dbReference type="ARBA" id="ARBA00022617"/>
    </source>
</evidence>
<accession>A0AAD8QYD5</accession>
<keyword evidence="7" id="KW-0812">Transmembrane</keyword>
<keyword evidence="4 5" id="KW-0408">Iron</keyword>
<evidence type="ECO:0000313" key="9">
    <source>
        <dbReference type="Proteomes" id="UP001231189"/>
    </source>
</evidence>
<name>A0AAD8QYD5_LOLMU</name>
<comment type="similarity">
    <text evidence="1 6">Belongs to the cytochrome P450 family.</text>
</comment>
<dbReference type="AlphaFoldDB" id="A0AAD8QYD5"/>
<keyword evidence="9" id="KW-1185">Reference proteome</keyword>